<comment type="caution">
    <text evidence="8">The sequence shown here is derived from an EMBL/GenBank/DDBJ whole genome shotgun (WGS) entry which is preliminary data.</text>
</comment>
<dbReference type="InterPro" id="IPR015590">
    <property type="entry name" value="Aldehyde_DH_dom"/>
</dbReference>
<dbReference type="SUPFAM" id="SSF53720">
    <property type="entry name" value="ALDH-like"/>
    <property type="match status" value="1"/>
</dbReference>
<dbReference type="Pfam" id="PF00171">
    <property type="entry name" value="Aldedh"/>
    <property type="match status" value="1"/>
</dbReference>
<protein>
    <submittedName>
        <fullName evidence="7">Aldehyde dehydrogenase family protein</fullName>
    </submittedName>
    <submittedName>
        <fullName evidence="8">Sorbosone dehydrogenase</fullName>
    </submittedName>
</protein>
<dbReference type="FunFam" id="3.40.605.10:FF:000026">
    <property type="entry name" value="Aldehyde dehydrogenase, putative"/>
    <property type="match status" value="1"/>
</dbReference>
<dbReference type="InterPro" id="IPR016161">
    <property type="entry name" value="Ald_DH/histidinol_DH"/>
</dbReference>
<keyword evidence="2 5" id="KW-0560">Oxidoreductase</keyword>
<evidence type="ECO:0000259" key="6">
    <source>
        <dbReference type="Pfam" id="PF00171"/>
    </source>
</evidence>
<dbReference type="EMBL" id="NTHN01000076">
    <property type="protein sequence ID" value="PBD20091.1"/>
    <property type="molecule type" value="Genomic_DNA"/>
</dbReference>
<dbReference type="Gene3D" id="3.40.309.10">
    <property type="entry name" value="Aldehyde Dehydrogenase, Chain A, domain 2"/>
    <property type="match status" value="1"/>
</dbReference>
<dbReference type="PANTHER" id="PTHR11699">
    <property type="entry name" value="ALDEHYDE DEHYDROGENASE-RELATED"/>
    <property type="match status" value="1"/>
</dbReference>
<accession>A0A2A3JY29</accession>
<dbReference type="FunFam" id="3.40.605.10:FF:000007">
    <property type="entry name" value="NAD/NADP-dependent betaine aldehyde dehydrogenase"/>
    <property type="match status" value="1"/>
</dbReference>
<dbReference type="InterPro" id="IPR016162">
    <property type="entry name" value="Ald_DH_N"/>
</dbReference>
<dbReference type="RefSeq" id="WP_095881429.1">
    <property type="nucleotide sequence ID" value="NZ_NTHN02000028.1"/>
</dbReference>
<evidence type="ECO:0000256" key="2">
    <source>
        <dbReference type="ARBA" id="ARBA00023002"/>
    </source>
</evidence>
<dbReference type="FunFam" id="3.40.309.10:FF:000012">
    <property type="entry name" value="Betaine aldehyde dehydrogenase"/>
    <property type="match status" value="1"/>
</dbReference>
<dbReference type="EMBL" id="NTHN02000028">
    <property type="protein sequence ID" value="MCT4371609.1"/>
    <property type="molecule type" value="Genomic_DNA"/>
</dbReference>
<evidence type="ECO:0000256" key="4">
    <source>
        <dbReference type="PROSITE-ProRule" id="PRU10007"/>
    </source>
</evidence>
<keyword evidence="3" id="KW-0558">Oxidation</keyword>
<evidence type="ECO:0000256" key="3">
    <source>
        <dbReference type="ARBA" id="ARBA00023097"/>
    </source>
</evidence>
<dbReference type="PROSITE" id="PS00687">
    <property type="entry name" value="ALDEHYDE_DEHYDR_GLU"/>
    <property type="match status" value="1"/>
</dbReference>
<reference evidence="7" key="3">
    <citation type="submission" date="2024-05" db="EMBL/GenBank/DDBJ databases">
        <title>Yangia mangrovi SAOS 153D genome.</title>
        <authorList>
            <person name="Verma A."/>
            <person name="Pal Y."/>
            <person name="Sundharam S."/>
            <person name="Bisht B."/>
            <person name="Srinivasan K."/>
        </authorList>
    </citation>
    <scope>NUCLEOTIDE SEQUENCE</scope>
    <source>
        <strain evidence="7">SAOS 153D</strain>
    </source>
</reference>
<reference evidence="8" key="1">
    <citation type="submission" date="2017-09" db="EMBL/GenBank/DDBJ databases">
        <title>Yangia sp. SAOS 153D whole genome sequencing.</title>
        <authorList>
            <person name="Verma A."/>
            <person name="Krishnamurthi S."/>
        </authorList>
    </citation>
    <scope>NUCLEOTIDE SEQUENCE [LARGE SCALE GENOMIC DNA]</scope>
    <source>
        <strain evidence="8">SAOS 153D</strain>
    </source>
</reference>
<evidence type="ECO:0000313" key="7">
    <source>
        <dbReference type="EMBL" id="MCT4371609.1"/>
    </source>
</evidence>
<dbReference type="GO" id="GO:0016620">
    <property type="term" value="F:oxidoreductase activity, acting on the aldehyde or oxo group of donors, NAD or NADP as acceptor"/>
    <property type="evidence" value="ECO:0007669"/>
    <property type="project" value="InterPro"/>
</dbReference>
<dbReference type="AlphaFoldDB" id="A0A2A3JY29"/>
<gene>
    <name evidence="7" type="ORF">CLG85_015305</name>
    <name evidence="8" type="ORF">CLG85_05930</name>
</gene>
<evidence type="ECO:0000313" key="9">
    <source>
        <dbReference type="Proteomes" id="UP000217448"/>
    </source>
</evidence>
<dbReference type="OrthoDB" id="9812625at2"/>
<evidence type="ECO:0000256" key="1">
    <source>
        <dbReference type="ARBA" id="ARBA00009986"/>
    </source>
</evidence>
<name>A0A2A3JY29_9RHOB</name>
<feature type="active site" evidence="4">
    <location>
        <position position="252"/>
    </location>
</feature>
<comment type="similarity">
    <text evidence="1 5">Belongs to the aldehyde dehydrogenase family.</text>
</comment>
<dbReference type="InterPro" id="IPR029510">
    <property type="entry name" value="Ald_DH_CS_GLU"/>
</dbReference>
<reference evidence="9" key="2">
    <citation type="submission" date="2023-07" db="EMBL/GenBank/DDBJ databases">
        <title>Yangia mangrovi SAOS 153D genome.</title>
        <authorList>
            <person name="Verma A."/>
            <person name="Pal Y."/>
            <person name="Sundharam S."/>
            <person name="Bisht B."/>
            <person name="Srinivasan K."/>
        </authorList>
    </citation>
    <scope>NUCLEOTIDE SEQUENCE [LARGE SCALE GENOMIC DNA]</scope>
    <source>
        <strain evidence="9">SAOS 153D</strain>
    </source>
</reference>
<organism evidence="8">
    <name type="scientific">Alloyangia mangrovi</name>
    <dbReference type="NCBI Taxonomy" id="1779329"/>
    <lineage>
        <taxon>Bacteria</taxon>
        <taxon>Pseudomonadati</taxon>
        <taxon>Pseudomonadota</taxon>
        <taxon>Alphaproteobacteria</taxon>
        <taxon>Rhodobacterales</taxon>
        <taxon>Roseobacteraceae</taxon>
        <taxon>Alloyangia</taxon>
    </lineage>
</organism>
<keyword evidence="9" id="KW-1185">Reference proteome</keyword>
<dbReference type="Gene3D" id="3.40.605.10">
    <property type="entry name" value="Aldehyde Dehydrogenase, Chain A, domain 1"/>
    <property type="match status" value="1"/>
</dbReference>
<dbReference type="InterPro" id="IPR016163">
    <property type="entry name" value="Ald_DH_C"/>
</dbReference>
<feature type="domain" description="Aldehyde dehydrogenase" evidence="6">
    <location>
        <begin position="19"/>
        <end position="478"/>
    </location>
</feature>
<sequence length="494" mass="52503">MTLRTYAHFIDGADAAGTSSETIRRTSPGHGGDLADFAAGTAEDLNVAVTAARRSFEEGPWREMPATDKAAILNRWGDLILENLERLAEIEAEESGKPISYAKGEIQHSVAMTRYAASLGLQLHGEAFQNVGQNALGLVSREPRGVVGMITPWNFPMVTLFQKLPYALAAGCSVVVKPSELTSGTTIEAARLGAQAGLPAGVFNVVTGTGSVVGNAMTSHPEVDMISFTGSTPVGKAIGEACARSVKRCALELGGKAANVVFADADLDAALDGVLFGIILNQGEECVGGTRLLIEESVAAEFVEKLCARAAKVRTGLPLDKTADQSALIHEGHLQKVLDYIEIGKQEGATLACGGNRITEGGLDKGFFVEPTIFTNVTPDMRIFREEIFGPVLTVTTFKTENEAVALANDTNYGLGNGLWTKDVDKAILITRRLKSGTVFVNTFLETSVQMPFGGFKQSGVGRENGIDGLLEYTEVKSAFIKLGKRQPVLPHTL</sequence>
<evidence type="ECO:0000256" key="5">
    <source>
        <dbReference type="RuleBase" id="RU003345"/>
    </source>
</evidence>
<dbReference type="Proteomes" id="UP000217448">
    <property type="component" value="Unassembled WGS sequence"/>
</dbReference>
<evidence type="ECO:0000313" key="8">
    <source>
        <dbReference type="EMBL" id="PBD20091.1"/>
    </source>
</evidence>
<proteinExistence type="inferred from homology"/>